<dbReference type="InterPro" id="IPR050072">
    <property type="entry name" value="Peptidase_M20A"/>
</dbReference>
<dbReference type="Gene3D" id="1.10.150.900">
    <property type="match status" value="1"/>
</dbReference>
<feature type="domain" description="Peptidase M20 dimerisation" evidence="6">
    <location>
        <begin position="202"/>
        <end position="342"/>
    </location>
</feature>
<keyword evidence="5" id="KW-0862">Zinc</keyword>
<comment type="similarity">
    <text evidence="2">Belongs to the peptidase M20A family.</text>
</comment>
<dbReference type="InterPro" id="IPR001261">
    <property type="entry name" value="ArgE/DapE_CS"/>
</dbReference>
<dbReference type="InterPro" id="IPR036264">
    <property type="entry name" value="Bact_exopeptidase_dim_dom"/>
</dbReference>
<dbReference type="Pfam" id="PF01546">
    <property type="entry name" value="Peptidase_M20"/>
    <property type="match status" value="1"/>
</dbReference>
<protein>
    <submittedName>
        <fullName evidence="7">Unannotated protein</fullName>
    </submittedName>
</protein>
<dbReference type="Gene3D" id="3.30.70.360">
    <property type="match status" value="1"/>
</dbReference>
<dbReference type="NCBIfam" id="NF005913">
    <property type="entry name" value="PRK07906.1"/>
    <property type="match status" value="1"/>
</dbReference>
<sequence length="448" mass="47467">MTTSASEPASTDPSSDRVVELCQQLIRFGSVNPGDGTGPGERSAAEFVAGVLDGVGASPRIVESAPTRANVLATVEGQDRSRPPLLVHGHLDVVPAHAPDWSVDPFAGEVRDDYLWGRGAVDMLDMDAIILASLERLKASGEKPARDVVLAFTADEEAGGVFGAHWMVDNMPDEFAHCSEAVGEVGGFSITVADQRLYLIETAEKGIAWMRLVANGTAGHGSLRNKDNAVVHLAEAVAAIGAHEWPTQLAPSVNGLLSEAAEILGMPFNPSGSDALEEAERIVESLGAIGKMIMPTLKNSSNPTMLDAGYKLNVIPGAATAHVDGRFLPGERDEFLATIDALIGPNVRREVYHDDISLETTFDGALVDAMTASLTKLDPGARVVSYMLSGGTDAKAFSQLGMRCFGFAPLRLPADLDFAALFHGVDERVPVESLKFGVDVFTDFLKTC</sequence>
<dbReference type="Pfam" id="PF07687">
    <property type="entry name" value="M20_dimer"/>
    <property type="match status" value="1"/>
</dbReference>
<dbReference type="GO" id="GO:0016787">
    <property type="term" value="F:hydrolase activity"/>
    <property type="evidence" value="ECO:0007669"/>
    <property type="project" value="UniProtKB-KW"/>
</dbReference>
<dbReference type="SUPFAM" id="SSF55031">
    <property type="entry name" value="Bacterial exopeptidase dimerisation domain"/>
    <property type="match status" value="1"/>
</dbReference>
<keyword evidence="3" id="KW-0479">Metal-binding</keyword>
<accession>A0A6J6C1G4</accession>
<dbReference type="FunFam" id="1.10.150.900:FF:000002">
    <property type="entry name" value="M20/M25/M40 family peptidase"/>
    <property type="match status" value="1"/>
</dbReference>
<dbReference type="PANTHER" id="PTHR43808:SF8">
    <property type="entry name" value="PEPTIDASE M20 DIMERISATION DOMAIN-CONTAINING PROTEIN"/>
    <property type="match status" value="1"/>
</dbReference>
<dbReference type="InterPro" id="IPR002933">
    <property type="entry name" value="Peptidase_M20"/>
</dbReference>
<evidence type="ECO:0000256" key="5">
    <source>
        <dbReference type="ARBA" id="ARBA00022833"/>
    </source>
</evidence>
<name>A0A6J6C1G4_9ZZZZ</name>
<dbReference type="InterPro" id="IPR011650">
    <property type="entry name" value="Peptidase_M20_dimer"/>
</dbReference>
<organism evidence="7">
    <name type="scientific">freshwater metagenome</name>
    <dbReference type="NCBI Taxonomy" id="449393"/>
    <lineage>
        <taxon>unclassified sequences</taxon>
        <taxon>metagenomes</taxon>
        <taxon>ecological metagenomes</taxon>
    </lineage>
</organism>
<proteinExistence type="inferred from homology"/>
<dbReference type="EMBL" id="CAEZSO010000101">
    <property type="protein sequence ID" value="CAB4544158.1"/>
    <property type="molecule type" value="Genomic_DNA"/>
</dbReference>
<dbReference type="PROSITE" id="PS00758">
    <property type="entry name" value="ARGE_DAPE_CPG2_1"/>
    <property type="match status" value="1"/>
</dbReference>
<dbReference type="GO" id="GO:0046872">
    <property type="term" value="F:metal ion binding"/>
    <property type="evidence" value="ECO:0007669"/>
    <property type="project" value="UniProtKB-KW"/>
</dbReference>
<evidence type="ECO:0000256" key="4">
    <source>
        <dbReference type="ARBA" id="ARBA00022801"/>
    </source>
</evidence>
<evidence type="ECO:0000256" key="2">
    <source>
        <dbReference type="ARBA" id="ARBA00006247"/>
    </source>
</evidence>
<reference evidence="7" key="1">
    <citation type="submission" date="2020-05" db="EMBL/GenBank/DDBJ databases">
        <authorList>
            <person name="Chiriac C."/>
            <person name="Salcher M."/>
            <person name="Ghai R."/>
            <person name="Kavagutti S V."/>
        </authorList>
    </citation>
    <scope>NUCLEOTIDE SEQUENCE</scope>
</reference>
<comment type="cofactor">
    <cofactor evidence="1">
        <name>Zn(2+)</name>
        <dbReference type="ChEBI" id="CHEBI:29105"/>
    </cofactor>
</comment>
<evidence type="ECO:0000256" key="1">
    <source>
        <dbReference type="ARBA" id="ARBA00001947"/>
    </source>
</evidence>
<dbReference type="PANTHER" id="PTHR43808">
    <property type="entry name" value="ACETYLORNITHINE DEACETYLASE"/>
    <property type="match status" value="1"/>
</dbReference>
<evidence type="ECO:0000313" key="7">
    <source>
        <dbReference type="EMBL" id="CAB4544158.1"/>
    </source>
</evidence>
<evidence type="ECO:0000256" key="3">
    <source>
        <dbReference type="ARBA" id="ARBA00022723"/>
    </source>
</evidence>
<gene>
    <name evidence="7" type="ORF">UFOPK1446_00582</name>
</gene>
<dbReference type="SUPFAM" id="SSF53187">
    <property type="entry name" value="Zn-dependent exopeptidases"/>
    <property type="match status" value="1"/>
</dbReference>
<dbReference type="Gene3D" id="3.40.630.10">
    <property type="entry name" value="Zn peptidases"/>
    <property type="match status" value="1"/>
</dbReference>
<keyword evidence="4" id="KW-0378">Hydrolase</keyword>
<dbReference type="AlphaFoldDB" id="A0A6J6C1G4"/>
<evidence type="ECO:0000259" key="6">
    <source>
        <dbReference type="Pfam" id="PF07687"/>
    </source>
</evidence>